<evidence type="ECO:0000313" key="10">
    <source>
        <dbReference type="EMBL" id="SVA77898.1"/>
    </source>
</evidence>
<feature type="non-terminal residue" evidence="10">
    <location>
        <position position="1"/>
    </location>
</feature>
<dbReference type="Gene3D" id="3.40.50.300">
    <property type="entry name" value="P-loop containing nucleotide triphosphate hydrolases"/>
    <property type="match status" value="2"/>
</dbReference>
<sequence length="527" mass="54557">VLAELRITGLGVIDEVDVVFGQGLTAVTGETGAGKTMLMGAVDLLLGGRADPSIVRPGAAEAVVEGRFVVGDEEVVLRRVVPADGRSRSYVDGRLETAASLAEHGRRLVDLHGQHAHQRLLAAAAQRDALDRFGAVDLGPLAEADRELATIDAELAALGGDERARAREIDLLRFQVSELDAAGLVDAGEDDRLAAEEALLGDAVAHREAALEALALLDGDGPASDSLGAALAELGGRSPFGSQVDRLAGLVAELGDLAGELRRVAEGLEEDPVRLAAVSERRRLLAELRRKYGEHLASVMEYHAEAAAHLAGLEDHEAIAATLDARRTAAVAARAAAAATVRAARIRAAPVLAARIQEHLRSLAMATATVEVTVDGEDGAEVVLCLSPNSGTPMLPVARVASGGELARTMLAVGLVLTASPPVQVFDEVDAGVGGAAAHRIGEALAELAGDRQVLVVTHLAQVAAYADQQLVVVKTDDGRNTVATVAALDGEERVVELSRMLSGSPESDTAHGHAEELLQAARGHGS</sequence>
<keyword evidence="6" id="KW-0067">ATP-binding</keyword>
<feature type="domain" description="RecF/RecN/SMC N-terminal" evidence="9">
    <location>
        <begin position="3"/>
        <end position="480"/>
    </location>
</feature>
<dbReference type="InterPro" id="IPR027417">
    <property type="entry name" value="P-loop_NTPase"/>
</dbReference>
<organism evidence="10">
    <name type="scientific">marine metagenome</name>
    <dbReference type="NCBI Taxonomy" id="408172"/>
    <lineage>
        <taxon>unclassified sequences</taxon>
        <taxon>metagenomes</taxon>
        <taxon>ecological metagenomes</taxon>
    </lineage>
</organism>
<evidence type="ECO:0000256" key="5">
    <source>
        <dbReference type="ARBA" id="ARBA00022763"/>
    </source>
</evidence>
<gene>
    <name evidence="10" type="ORF">METZ01_LOCUS130752</name>
</gene>
<dbReference type="GO" id="GO:0009432">
    <property type="term" value="P:SOS response"/>
    <property type="evidence" value="ECO:0007669"/>
    <property type="project" value="TreeGrafter"/>
</dbReference>
<dbReference type="PIRSF" id="PIRSF003128">
    <property type="entry name" value="RecN"/>
    <property type="match status" value="1"/>
</dbReference>
<comment type="function">
    <text evidence="1">May be involved in recombinational repair of damaged DNA.</text>
</comment>
<name>A0A381YLF0_9ZZZZ</name>
<dbReference type="PANTHER" id="PTHR11059">
    <property type="entry name" value="DNA REPAIR PROTEIN RECN"/>
    <property type="match status" value="1"/>
</dbReference>
<evidence type="ECO:0000256" key="8">
    <source>
        <dbReference type="ARBA" id="ARBA00033408"/>
    </source>
</evidence>
<accession>A0A381YLF0</accession>
<dbReference type="EMBL" id="UINC01018527">
    <property type="protein sequence ID" value="SVA77898.1"/>
    <property type="molecule type" value="Genomic_DNA"/>
</dbReference>
<dbReference type="Pfam" id="PF02463">
    <property type="entry name" value="SMC_N"/>
    <property type="match status" value="1"/>
</dbReference>
<evidence type="ECO:0000256" key="3">
    <source>
        <dbReference type="ARBA" id="ARBA00021315"/>
    </source>
</evidence>
<dbReference type="InterPro" id="IPR003395">
    <property type="entry name" value="RecF/RecN/SMC_N"/>
</dbReference>
<dbReference type="AlphaFoldDB" id="A0A381YLF0"/>
<dbReference type="PANTHER" id="PTHR11059:SF0">
    <property type="entry name" value="DNA REPAIR PROTEIN RECN"/>
    <property type="match status" value="1"/>
</dbReference>
<evidence type="ECO:0000256" key="4">
    <source>
        <dbReference type="ARBA" id="ARBA00022741"/>
    </source>
</evidence>
<protein>
    <recommendedName>
        <fullName evidence="3">DNA repair protein RecN</fullName>
    </recommendedName>
    <alternativeName>
        <fullName evidence="8">Recombination protein N</fullName>
    </alternativeName>
</protein>
<evidence type="ECO:0000256" key="1">
    <source>
        <dbReference type="ARBA" id="ARBA00003618"/>
    </source>
</evidence>
<evidence type="ECO:0000256" key="2">
    <source>
        <dbReference type="ARBA" id="ARBA00009441"/>
    </source>
</evidence>
<dbReference type="GO" id="GO:0005524">
    <property type="term" value="F:ATP binding"/>
    <property type="evidence" value="ECO:0007669"/>
    <property type="project" value="UniProtKB-KW"/>
</dbReference>
<reference evidence="10" key="1">
    <citation type="submission" date="2018-05" db="EMBL/GenBank/DDBJ databases">
        <authorList>
            <person name="Lanie J.A."/>
            <person name="Ng W.-L."/>
            <person name="Kazmierczak K.M."/>
            <person name="Andrzejewski T.M."/>
            <person name="Davidsen T.M."/>
            <person name="Wayne K.J."/>
            <person name="Tettelin H."/>
            <person name="Glass J.I."/>
            <person name="Rusch D."/>
            <person name="Podicherti R."/>
            <person name="Tsui H.-C.T."/>
            <person name="Winkler M.E."/>
        </authorList>
    </citation>
    <scope>NUCLEOTIDE SEQUENCE</scope>
</reference>
<keyword evidence="5" id="KW-0227">DNA damage</keyword>
<dbReference type="GO" id="GO:0006281">
    <property type="term" value="P:DNA repair"/>
    <property type="evidence" value="ECO:0007669"/>
    <property type="project" value="UniProtKB-KW"/>
</dbReference>
<dbReference type="GO" id="GO:0006310">
    <property type="term" value="P:DNA recombination"/>
    <property type="evidence" value="ECO:0007669"/>
    <property type="project" value="InterPro"/>
</dbReference>
<proteinExistence type="inferred from homology"/>
<evidence type="ECO:0000256" key="7">
    <source>
        <dbReference type="ARBA" id="ARBA00023204"/>
    </source>
</evidence>
<evidence type="ECO:0000259" key="9">
    <source>
        <dbReference type="Pfam" id="PF02463"/>
    </source>
</evidence>
<dbReference type="SUPFAM" id="SSF52540">
    <property type="entry name" value="P-loop containing nucleoside triphosphate hydrolases"/>
    <property type="match status" value="1"/>
</dbReference>
<dbReference type="GO" id="GO:0043590">
    <property type="term" value="C:bacterial nucleoid"/>
    <property type="evidence" value="ECO:0007669"/>
    <property type="project" value="TreeGrafter"/>
</dbReference>
<comment type="similarity">
    <text evidence="2">Belongs to the RecN family.</text>
</comment>
<keyword evidence="4" id="KW-0547">Nucleotide-binding</keyword>
<evidence type="ECO:0000256" key="6">
    <source>
        <dbReference type="ARBA" id="ARBA00022840"/>
    </source>
</evidence>
<dbReference type="InterPro" id="IPR004604">
    <property type="entry name" value="DNA_recomb/repair_RecN"/>
</dbReference>
<keyword evidence="7" id="KW-0234">DNA repair</keyword>